<evidence type="ECO:0000313" key="4">
    <source>
        <dbReference type="Proteomes" id="UP000243459"/>
    </source>
</evidence>
<evidence type="ECO:0000256" key="2">
    <source>
        <dbReference type="SAM" id="MobiDB-lite"/>
    </source>
</evidence>
<dbReference type="AlphaFoldDB" id="A0A5P1E2M2"/>
<protein>
    <recommendedName>
        <fullName evidence="5">UDP-glycosyltransferases domain-containing protein</fullName>
    </recommendedName>
</protein>
<dbReference type="Proteomes" id="UP000243459">
    <property type="component" value="Chromosome 10"/>
</dbReference>
<dbReference type="Gene3D" id="3.40.50.2000">
    <property type="entry name" value="Glycogen Phosphorylase B"/>
    <property type="match status" value="2"/>
</dbReference>
<dbReference type="Gramene" id="ONK56882">
    <property type="protein sequence ID" value="ONK56882"/>
    <property type="gene ID" value="A4U43_C10F14130"/>
</dbReference>
<dbReference type="InterPro" id="IPR002213">
    <property type="entry name" value="UDP_glucos_trans"/>
</dbReference>
<keyword evidence="1" id="KW-0808">Transferase</keyword>
<evidence type="ECO:0008006" key="5">
    <source>
        <dbReference type="Google" id="ProtNLM"/>
    </source>
</evidence>
<name>A0A5P1E2M2_ASPOF</name>
<dbReference type="GO" id="GO:0035251">
    <property type="term" value="F:UDP-glucosyltransferase activity"/>
    <property type="evidence" value="ECO:0007669"/>
    <property type="project" value="InterPro"/>
</dbReference>
<evidence type="ECO:0000313" key="3">
    <source>
        <dbReference type="EMBL" id="ONK56882.1"/>
    </source>
</evidence>
<dbReference type="InterPro" id="IPR050481">
    <property type="entry name" value="UDP-glycosyltransf_plant"/>
</dbReference>
<dbReference type="PANTHER" id="PTHR48048">
    <property type="entry name" value="GLYCOSYLTRANSFERASE"/>
    <property type="match status" value="1"/>
</dbReference>
<feature type="compositionally biased region" description="Low complexity" evidence="2">
    <location>
        <begin position="55"/>
        <end position="84"/>
    </location>
</feature>
<sequence length="392" mass="42391">MSSKSRAISQQAFESLATENIEDLGMDPDEALEDAVQTLTLLDVDLSALYPSPAWATSSPCSSSASSSSTTTSTSPSSSSSPTTTPAPPPLHRLRLRLQPLHLLSRLPSVVPPPNPSPNREALAFDLLRLSNPNLLSFLRSSPPSALIIDFFCSCAYDVSAVLGIPTYLFFTSGANVLSAFLHFPRIHETTSASFREMGPTKLEIPGIPPLRADHMPVPTLDRDDEAYNGFLHAFWRTRDAKGIIANTFDALERRAIEAIAACNFPPLYCIGPLINSGNKETSAATRSECLSWLDRQLERSVVFLCFGSLGLFSAEQIKEIAIGLERSGQRFLWVVRSPPTANPRGPVQAPPEPDLDLLLPVGFLNRTEREVSGEVVGPQAEVLKHGSVGGS</sequence>
<keyword evidence="4" id="KW-1185">Reference proteome</keyword>
<feature type="region of interest" description="Disordered" evidence="2">
    <location>
        <begin position="55"/>
        <end position="91"/>
    </location>
</feature>
<dbReference type="SUPFAM" id="SSF53756">
    <property type="entry name" value="UDP-Glycosyltransferase/glycogen phosphorylase"/>
    <property type="match status" value="1"/>
</dbReference>
<dbReference type="PANTHER" id="PTHR48048:SF89">
    <property type="entry name" value="GLYCOSYLTRANSFERASE"/>
    <property type="match status" value="1"/>
</dbReference>
<dbReference type="OMA" id="GFLENTC"/>
<accession>A0A5P1E2M2</accession>
<gene>
    <name evidence="3" type="ORF">A4U43_C10F14130</name>
</gene>
<organism evidence="3 4">
    <name type="scientific">Asparagus officinalis</name>
    <name type="common">Garden asparagus</name>
    <dbReference type="NCBI Taxonomy" id="4686"/>
    <lineage>
        <taxon>Eukaryota</taxon>
        <taxon>Viridiplantae</taxon>
        <taxon>Streptophyta</taxon>
        <taxon>Embryophyta</taxon>
        <taxon>Tracheophyta</taxon>
        <taxon>Spermatophyta</taxon>
        <taxon>Magnoliopsida</taxon>
        <taxon>Liliopsida</taxon>
        <taxon>Asparagales</taxon>
        <taxon>Asparagaceae</taxon>
        <taxon>Asparagoideae</taxon>
        <taxon>Asparagus</taxon>
    </lineage>
</organism>
<evidence type="ECO:0000256" key="1">
    <source>
        <dbReference type="ARBA" id="ARBA00022679"/>
    </source>
</evidence>
<dbReference type="EMBL" id="CM007390">
    <property type="protein sequence ID" value="ONK56882.1"/>
    <property type="molecule type" value="Genomic_DNA"/>
</dbReference>
<reference evidence="4" key="1">
    <citation type="journal article" date="2017" name="Nat. Commun.">
        <title>The asparagus genome sheds light on the origin and evolution of a young Y chromosome.</title>
        <authorList>
            <person name="Harkess A."/>
            <person name="Zhou J."/>
            <person name="Xu C."/>
            <person name="Bowers J.E."/>
            <person name="Van der Hulst R."/>
            <person name="Ayyampalayam S."/>
            <person name="Mercati F."/>
            <person name="Riccardi P."/>
            <person name="McKain M.R."/>
            <person name="Kakrana A."/>
            <person name="Tang H."/>
            <person name="Ray J."/>
            <person name="Groenendijk J."/>
            <person name="Arikit S."/>
            <person name="Mathioni S.M."/>
            <person name="Nakano M."/>
            <person name="Shan H."/>
            <person name="Telgmann-Rauber A."/>
            <person name="Kanno A."/>
            <person name="Yue Z."/>
            <person name="Chen H."/>
            <person name="Li W."/>
            <person name="Chen Y."/>
            <person name="Xu X."/>
            <person name="Zhang Y."/>
            <person name="Luo S."/>
            <person name="Chen H."/>
            <person name="Gao J."/>
            <person name="Mao Z."/>
            <person name="Pires J.C."/>
            <person name="Luo M."/>
            <person name="Kudrna D."/>
            <person name="Wing R.A."/>
            <person name="Meyers B.C."/>
            <person name="Yi K."/>
            <person name="Kong H."/>
            <person name="Lavrijsen P."/>
            <person name="Sunseri F."/>
            <person name="Falavigna A."/>
            <person name="Ye Y."/>
            <person name="Leebens-Mack J.H."/>
            <person name="Chen G."/>
        </authorList>
    </citation>
    <scope>NUCLEOTIDE SEQUENCE [LARGE SCALE GENOMIC DNA]</scope>
    <source>
        <strain evidence="4">cv. DH0086</strain>
    </source>
</reference>
<dbReference type="CDD" id="cd03784">
    <property type="entry name" value="GT1_Gtf-like"/>
    <property type="match status" value="1"/>
</dbReference>
<proteinExistence type="predicted"/>